<dbReference type="Gene3D" id="3.40.50.410">
    <property type="entry name" value="von Willebrand factor, type A domain"/>
    <property type="match status" value="1"/>
</dbReference>
<reference evidence="2" key="1">
    <citation type="journal article" date="2012" name="J. Bacteriol.">
        <title>Complete genome sequence of the hydrogenotrophic, methanogenic archaeon Methanoculleus bourgensis strain MS2T, isolated from a sewage sludge digester.</title>
        <authorList>
            <person name="Maus I."/>
            <person name="Wibberg D."/>
            <person name="Stantscheff R."/>
            <person name="Eikmeyer F.G."/>
            <person name="Seffner A."/>
            <person name="Boelter J."/>
            <person name="Szczepanowski R."/>
            <person name="Blom J."/>
            <person name="Jaenicke S."/>
            <person name="Konig H."/>
            <person name="Puhler A."/>
            <person name="Schluter A."/>
        </authorList>
    </citation>
    <scope>NUCLEOTIDE SEQUENCE [LARGE SCALE GENOMIC DNA]</scope>
    <source>
        <strain evidence="2">ATCC 43281 / DSM 3045 / OCM 15 / MS2</strain>
    </source>
</reference>
<dbReference type="Proteomes" id="UP000009007">
    <property type="component" value="Chromosome I"/>
</dbReference>
<evidence type="ECO:0000313" key="1">
    <source>
        <dbReference type="EMBL" id="CCJ36591.1"/>
    </source>
</evidence>
<dbReference type="SUPFAM" id="SSF53300">
    <property type="entry name" value="vWA-like"/>
    <property type="match status" value="1"/>
</dbReference>
<dbReference type="Gene3D" id="2.60.40.10">
    <property type="entry name" value="Immunoglobulins"/>
    <property type="match status" value="3"/>
</dbReference>
<accession>I7KD87</accession>
<dbReference type="SUPFAM" id="SSF49373">
    <property type="entry name" value="Invasin/intimin cell-adhesion fragments"/>
    <property type="match status" value="3"/>
</dbReference>
<dbReference type="InterPro" id="IPR008964">
    <property type="entry name" value="Invasin/intimin_cell_adhesion"/>
</dbReference>
<organism evidence="1 2">
    <name type="scientific">Methanoculleus bourgensis (strain ATCC 43281 / DSM 3045 / OCM 15 / MS2)</name>
    <name type="common">Methanogenium bourgense</name>
    <dbReference type="NCBI Taxonomy" id="1201294"/>
    <lineage>
        <taxon>Archaea</taxon>
        <taxon>Methanobacteriati</taxon>
        <taxon>Methanobacteriota</taxon>
        <taxon>Stenosarchaea group</taxon>
        <taxon>Methanomicrobia</taxon>
        <taxon>Methanomicrobiales</taxon>
        <taxon>Methanomicrobiaceae</taxon>
        <taxon>Methanoculleus</taxon>
    </lineage>
</organism>
<dbReference type="HOGENOM" id="CLU_306458_0_0_2"/>
<name>I7KD87_METBM</name>
<protein>
    <submittedName>
        <fullName evidence="1">von Willebrand factor, type A</fullName>
    </submittedName>
</protein>
<proteinExistence type="predicted"/>
<keyword evidence="2" id="KW-1185">Reference proteome</keyword>
<dbReference type="PATRIC" id="fig|1201294.9.peg.1831"/>
<evidence type="ECO:0000313" key="2">
    <source>
        <dbReference type="Proteomes" id="UP000009007"/>
    </source>
</evidence>
<gene>
    <name evidence="1" type="ordered locus">BN140_1668</name>
</gene>
<dbReference type="KEGG" id="mbg:BN140_1668"/>
<dbReference type="InterPro" id="IPR013783">
    <property type="entry name" value="Ig-like_fold"/>
</dbReference>
<dbReference type="InterPro" id="IPR036465">
    <property type="entry name" value="vWFA_dom_sf"/>
</dbReference>
<dbReference type="EMBL" id="HE964772">
    <property type="protein sequence ID" value="CCJ36591.1"/>
    <property type="molecule type" value="Genomic_DNA"/>
</dbReference>
<dbReference type="AlphaFoldDB" id="I7KD87"/>
<sequence>MPTHSNFPTRRHMGRWIHAYQIVAGLLLLVTPAAALIPDTVEISTDTEWLTVGSSDTATITVQVENSTSGSTLIGRTTIEFAVDSTFGSITPAVATTDATGMATAVFTPATASGTAPITVTVSYRDEEGALVQTKTVMQQIDHAAPYKIENIWYEPEVTVGGTTDIAVRMVDRYGNPVDNRKIAETVGFMVGSPSGNAAFGGADVDVDAAGNATITLRVDTLPGENIVLVSPPEPLPDRYLTIHGVANGEPCAMEIDVQPGGDLPCVIADGSSRFLITSTLLDEFGNPSCGRELAITTNASGEEETLVATNAYGQAKVSYGPQEMTGGVTITATAVDNASVTRSREIAFVSSDPTNLLISTCPETMPSSDVPGSAPTVIRAKVVDRFGNPVAGETVGFSIQNIVVDDCYNQTSAPSLSGASAITNTYGIASVEFTPGAFTTEYRAPGYSPAATGTCKVVAAWNGIERPITLTWVNYPYLSITTNVTPDVVTVNDTVDVTIQLKGDGWAIPRYAPIDVVILLDRGEGMLLNDEDNKTAGEKKKDMHDRMVYARAAAGEFARYIDTDIGLWQNNRVGLMLYGDKPMPSLYPGGKIDILNLPNDYNWVNDVGEDGNPGDDEEYVKVHYPGNGEVRYEDYADLKNGLTPGNSPAIHDSLWNVVPMKNSKEGNPSAPLRYGLYKAIKTLEDTPPTSEDSVQAVVVLMQSRYSYYGSPFGPDADGVAVSNPEDCGPDSINYVRFDDLGDQQNLAKYAKSRGIQIFPIYYTGSGSQAQEDIPRRLAEESGGEYFFANNHAVLEQAFEAIAKRLMTEAGVNTTMDVAFENVEVNSAPVPGNQVFKYVPEVGISTAIKSWVENETGRHTIISNTTDQSDEWEKNQSLHFDIGTIRLN</sequence>
<dbReference type="STRING" id="1201294.BN140_1668"/>